<evidence type="ECO:0000313" key="1">
    <source>
        <dbReference type="EMBL" id="CAH1793571.1"/>
    </source>
</evidence>
<dbReference type="GO" id="GO:0003779">
    <property type="term" value="F:actin binding"/>
    <property type="evidence" value="ECO:0007669"/>
    <property type="project" value="InterPro"/>
</dbReference>
<keyword evidence="2" id="KW-1185">Reference proteome</keyword>
<gene>
    <name evidence="1" type="ORF">OFUS_LOCUS18406</name>
</gene>
<name>A0A8J1Y804_OWEFU</name>
<dbReference type="Pfam" id="PF00235">
    <property type="entry name" value="Profilin"/>
    <property type="match status" value="1"/>
</dbReference>
<evidence type="ECO:0000313" key="2">
    <source>
        <dbReference type="Proteomes" id="UP000749559"/>
    </source>
</evidence>
<dbReference type="EMBL" id="CAIIXF020000009">
    <property type="protein sequence ID" value="CAH1793571.1"/>
    <property type="molecule type" value="Genomic_DNA"/>
</dbReference>
<accession>A0A8J1Y804</accession>
<dbReference type="Proteomes" id="UP000749559">
    <property type="component" value="Unassembled WGS sequence"/>
</dbReference>
<proteinExistence type="predicted"/>
<dbReference type="AlphaFoldDB" id="A0A8J1Y804"/>
<sequence length="154" mass="16865">MSTTEQLEMGAQCSGTKEKKSDPFAEELVERKLMRSGRISHAIVINAINCDVRANQPITFKPLRSTRESLVKLIKGDRDALNPDGIDLGTGSLYMPGKLQENRALFATDGRTGGFTAFLVKGIVILGVYDHDVAAAVRLVTEVADYVDELEETH</sequence>
<dbReference type="OrthoDB" id="6310284at2759"/>
<organism evidence="1 2">
    <name type="scientific">Owenia fusiformis</name>
    <name type="common">Polychaete worm</name>
    <dbReference type="NCBI Taxonomy" id="6347"/>
    <lineage>
        <taxon>Eukaryota</taxon>
        <taxon>Metazoa</taxon>
        <taxon>Spiralia</taxon>
        <taxon>Lophotrochozoa</taxon>
        <taxon>Annelida</taxon>
        <taxon>Polychaeta</taxon>
        <taxon>Sedentaria</taxon>
        <taxon>Canalipalpata</taxon>
        <taxon>Sabellida</taxon>
        <taxon>Oweniida</taxon>
        <taxon>Oweniidae</taxon>
        <taxon>Owenia</taxon>
    </lineage>
</organism>
<dbReference type="Gene3D" id="3.30.450.30">
    <property type="entry name" value="Dynein light chain 2a, cytoplasmic"/>
    <property type="match status" value="1"/>
</dbReference>
<dbReference type="InterPro" id="IPR048278">
    <property type="entry name" value="PFN"/>
</dbReference>
<reference evidence="1" key="1">
    <citation type="submission" date="2022-03" db="EMBL/GenBank/DDBJ databases">
        <authorList>
            <person name="Martin C."/>
        </authorList>
    </citation>
    <scope>NUCLEOTIDE SEQUENCE</scope>
</reference>
<protein>
    <submittedName>
        <fullName evidence="1">Uncharacterized protein</fullName>
    </submittedName>
</protein>
<comment type="caution">
    <text evidence="1">The sequence shown here is derived from an EMBL/GenBank/DDBJ whole genome shotgun (WGS) entry which is preliminary data.</text>
</comment>